<evidence type="ECO:0000313" key="2">
    <source>
        <dbReference type="Proteomes" id="UP000593564"/>
    </source>
</evidence>
<organism evidence="1 2">
    <name type="scientific">Camellia sinensis</name>
    <name type="common">Tea plant</name>
    <name type="synonym">Thea sinensis</name>
    <dbReference type="NCBI Taxonomy" id="4442"/>
    <lineage>
        <taxon>Eukaryota</taxon>
        <taxon>Viridiplantae</taxon>
        <taxon>Streptophyta</taxon>
        <taxon>Embryophyta</taxon>
        <taxon>Tracheophyta</taxon>
        <taxon>Spermatophyta</taxon>
        <taxon>Magnoliopsida</taxon>
        <taxon>eudicotyledons</taxon>
        <taxon>Gunneridae</taxon>
        <taxon>Pentapetalae</taxon>
        <taxon>asterids</taxon>
        <taxon>Ericales</taxon>
        <taxon>Theaceae</taxon>
        <taxon>Camellia</taxon>
    </lineage>
</organism>
<sequence>MTFIPRLKATHPTKGKTHLAATNNRLKLKSGARLPQYNTLDKLIVNNFRPIHQNPCKSKFIFPVRGRKAAKGTVAARTLKHSNTRMSWTARYTQRERENYARATHLHHPQCTALEEQKPYQHQETRHKLHPHLMPDRQTYRLAAKLRRSSFWSSGKMHRCLFLRYNSDNTQPKRFLSSHKKP</sequence>
<reference evidence="2" key="1">
    <citation type="journal article" date="2020" name="Nat. Commun.">
        <title>Genome assembly of wild tea tree DASZ reveals pedigree and selection history of tea varieties.</title>
        <authorList>
            <person name="Zhang W."/>
            <person name="Zhang Y."/>
            <person name="Qiu H."/>
            <person name="Guo Y."/>
            <person name="Wan H."/>
            <person name="Zhang X."/>
            <person name="Scossa F."/>
            <person name="Alseekh S."/>
            <person name="Zhang Q."/>
            <person name="Wang P."/>
            <person name="Xu L."/>
            <person name="Schmidt M.H."/>
            <person name="Jia X."/>
            <person name="Li D."/>
            <person name="Zhu A."/>
            <person name="Guo F."/>
            <person name="Chen W."/>
            <person name="Ni D."/>
            <person name="Usadel B."/>
            <person name="Fernie A.R."/>
            <person name="Wen W."/>
        </authorList>
    </citation>
    <scope>NUCLEOTIDE SEQUENCE [LARGE SCALE GENOMIC DNA]</scope>
    <source>
        <strain evidence="2">cv. G240</strain>
    </source>
</reference>
<gene>
    <name evidence="1" type="ORF">HYC85_004145</name>
</gene>
<accession>A0A7J7HVN9</accession>
<dbReference type="Proteomes" id="UP000593564">
    <property type="component" value="Unassembled WGS sequence"/>
</dbReference>
<proteinExistence type="predicted"/>
<dbReference type="AlphaFoldDB" id="A0A7J7HVN9"/>
<dbReference type="EMBL" id="JACBKZ010000002">
    <property type="protein sequence ID" value="KAF5956920.1"/>
    <property type="molecule type" value="Genomic_DNA"/>
</dbReference>
<protein>
    <submittedName>
        <fullName evidence="1">Uncharacterized protein</fullName>
    </submittedName>
</protein>
<evidence type="ECO:0000313" key="1">
    <source>
        <dbReference type="EMBL" id="KAF5956920.1"/>
    </source>
</evidence>
<keyword evidence="2" id="KW-1185">Reference proteome</keyword>
<reference evidence="1 2" key="2">
    <citation type="submission" date="2020-07" db="EMBL/GenBank/DDBJ databases">
        <title>Genome assembly of wild tea tree DASZ reveals pedigree and selection history of tea varieties.</title>
        <authorList>
            <person name="Zhang W."/>
        </authorList>
    </citation>
    <scope>NUCLEOTIDE SEQUENCE [LARGE SCALE GENOMIC DNA]</scope>
    <source>
        <strain evidence="2">cv. G240</strain>
        <tissue evidence="1">Leaf</tissue>
    </source>
</reference>
<comment type="caution">
    <text evidence="1">The sequence shown here is derived from an EMBL/GenBank/DDBJ whole genome shotgun (WGS) entry which is preliminary data.</text>
</comment>
<name>A0A7J7HVN9_CAMSI</name>